<proteinExistence type="predicted"/>
<comment type="caution">
    <text evidence="2">The sequence shown here is derived from an EMBL/GenBank/DDBJ whole genome shotgun (WGS) entry which is preliminary data.</text>
</comment>
<name>A0A9P6DT52_9AGAM</name>
<organism evidence="2 3">
    <name type="scientific">Hydnum rufescens UP504</name>
    <dbReference type="NCBI Taxonomy" id="1448309"/>
    <lineage>
        <taxon>Eukaryota</taxon>
        <taxon>Fungi</taxon>
        <taxon>Dikarya</taxon>
        <taxon>Basidiomycota</taxon>
        <taxon>Agaricomycotina</taxon>
        <taxon>Agaricomycetes</taxon>
        <taxon>Cantharellales</taxon>
        <taxon>Hydnaceae</taxon>
        <taxon>Hydnum</taxon>
    </lineage>
</organism>
<gene>
    <name evidence="2" type="ORF">BS47DRAFT_98007</name>
</gene>
<sequence length="82" mass="9360">MRTTNPNPSHLHLTIQCPPLPLPLLTPASRAHVPPSPSEQDMIYAHQENQEWLQRLLKALKPQNQNKHGPYSEPSKLKLHAF</sequence>
<evidence type="ECO:0000256" key="1">
    <source>
        <dbReference type="SAM" id="MobiDB-lite"/>
    </source>
</evidence>
<keyword evidence="3" id="KW-1185">Reference proteome</keyword>
<dbReference type="EMBL" id="MU129022">
    <property type="protein sequence ID" value="KAF9510173.1"/>
    <property type="molecule type" value="Genomic_DNA"/>
</dbReference>
<accession>A0A9P6DT52</accession>
<protein>
    <submittedName>
        <fullName evidence="2">Uncharacterized protein</fullName>
    </submittedName>
</protein>
<dbReference type="AlphaFoldDB" id="A0A9P6DT52"/>
<feature type="region of interest" description="Disordered" evidence="1">
    <location>
        <begin position="61"/>
        <end position="82"/>
    </location>
</feature>
<evidence type="ECO:0000313" key="3">
    <source>
        <dbReference type="Proteomes" id="UP000886523"/>
    </source>
</evidence>
<dbReference type="Proteomes" id="UP000886523">
    <property type="component" value="Unassembled WGS sequence"/>
</dbReference>
<evidence type="ECO:0000313" key="2">
    <source>
        <dbReference type="EMBL" id="KAF9510173.1"/>
    </source>
</evidence>
<reference evidence="2" key="1">
    <citation type="journal article" date="2020" name="Nat. Commun.">
        <title>Large-scale genome sequencing of mycorrhizal fungi provides insights into the early evolution of symbiotic traits.</title>
        <authorList>
            <person name="Miyauchi S."/>
            <person name="Kiss E."/>
            <person name="Kuo A."/>
            <person name="Drula E."/>
            <person name="Kohler A."/>
            <person name="Sanchez-Garcia M."/>
            <person name="Morin E."/>
            <person name="Andreopoulos B."/>
            <person name="Barry K.W."/>
            <person name="Bonito G."/>
            <person name="Buee M."/>
            <person name="Carver A."/>
            <person name="Chen C."/>
            <person name="Cichocki N."/>
            <person name="Clum A."/>
            <person name="Culley D."/>
            <person name="Crous P.W."/>
            <person name="Fauchery L."/>
            <person name="Girlanda M."/>
            <person name="Hayes R.D."/>
            <person name="Keri Z."/>
            <person name="LaButti K."/>
            <person name="Lipzen A."/>
            <person name="Lombard V."/>
            <person name="Magnuson J."/>
            <person name="Maillard F."/>
            <person name="Murat C."/>
            <person name="Nolan M."/>
            <person name="Ohm R.A."/>
            <person name="Pangilinan J."/>
            <person name="Pereira M.F."/>
            <person name="Perotto S."/>
            <person name="Peter M."/>
            <person name="Pfister S."/>
            <person name="Riley R."/>
            <person name="Sitrit Y."/>
            <person name="Stielow J.B."/>
            <person name="Szollosi G."/>
            <person name="Zifcakova L."/>
            <person name="Stursova M."/>
            <person name="Spatafora J.W."/>
            <person name="Tedersoo L."/>
            <person name="Vaario L.M."/>
            <person name="Yamada A."/>
            <person name="Yan M."/>
            <person name="Wang P."/>
            <person name="Xu J."/>
            <person name="Bruns T."/>
            <person name="Baldrian P."/>
            <person name="Vilgalys R."/>
            <person name="Dunand C."/>
            <person name="Henrissat B."/>
            <person name="Grigoriev I.V."/>
            <person name="Hibbett D."/>
            <person name="Nagy L.G."/>
            <person name="Martin F.M."/>
        </authorList>
    </citation>
    <scope>NUCLEOTIDE SEQUENCE</scope>
    <source>
        <strain evidence="2">UP504</strain>
    </source>
</reference>